<proteinExistence type="inferred from homology"/>
<evidence type="ECO:0000313" key="7">
    <source>
        <dbReference type="EMBL" id="CAL1713436.1"/>
    </source>
</evidence>
<gene>
    <name evidence="5" type="primary">USB1</name>
    <name evidence="7" type="ORF">GFSPODELE1_LOCUS9302</name>
</gene>
<feature type="active site" description="Proton donor/acceptor" evidence="5">
    <location>
        <position position="128"/>
    </location>
</feature>
<dbReference type="Proteomes" id="UP001497453">
    <property type="component" value="Chromosome 7"/>
</dbReference>
<dbReference type="InterPro" id="IPR027521">
    <property type="entry name" value="Usb1"/>
</dbReference>
<evidence type="ECO:0000256" key="3">
    <source>
        <dbReference type="ARBA" id="ARBA00023239"/>
    </source>
</evidence>
<reference evidence="8" key="1">
    <citation type="submission" date="2024-04" db="EMBL/GenBank/DDBJ databases">
        <authorList>
            <person name="Shaw F."/>
            <person name="Minotto A."/>
        </authorList>
    </citation>
    <scope>NUCLEOTIDE SEQUENCE [LARGE SCALE GENOMIC DNA]</scope>
</reference>
<evidence type="ECO:0000256" key="1">
    <source>
        <dbReference type="ARBA" id="ARBA00022722"/>
    </source>
</evidence>
<dbReference type="EMBL" id="OZ037950">
    <property type="protein sequence ID" value="CAL1713436.1"/>
    <property type="molecule type" value="Genomic_DNA"/>
</dbReference>
<evidence type="ECO:0000256" key="2">
    <source>
        <dbReference type="ARBA" id="ARBA00022801"/>
    </source>
</evidence>
<feature type="active site" description="Proton donor/acceptor" evidence="5">
    <location>
        <position position="216"/>
    </location>
</feature>
<dbReference type="HAMAP" id="MF_03040">
    <property type="entry name" value="USB1"/>
    <property type="match status" value="1"/>
</dbReference>
<feature type="compositionally biased region" description="Basic and acidic residues" evidence="6">
    <location>
        <begin position="22"/>
        <end position="35"/>
    </location>
</feature>
<comment type="similarity">
    <text evidence="5">Belongs to the 2H phosphoesterase superfamily. USB1 family.</text>
</comment>
<sequence>MKRVAPLVEYASSSEDDAESDGTPRPDMRKSEPPPKRRKLPTLSSALVGPAHIDNPALHEGRVRTAPHVEGQYAAYVYVPVKLERNSRLLEFVRETFTRSKDFVPTLHPIPKHLLDLDAHTEEPAELHISISRPIYVRSHQREELKQAVRRIARSSSPFNASFATFSELQNDEKTRTFLTLEVGAGHNELRTISEALIPTLRAIRQKEFYSEPRFHASFGWALMSCPSTPVTRPTSEATTPEETSLSDELRSGNEDSFSTIERFPEELVPTLKREFGPTLLTPIVGIFEVDSLCVRIGKDINRWKLTAS</sequence>
<name>A0ABP1E046_9APHY</name>
<feature type="compositionally biased region" description="Low complexity" evidence="6">
    <location>
        <begin position="232"/>
        <end position="244"/>
    </location>
</feature>
<feature type="region of interest" description="Disordered" evidence="6">
    <location>
        <begin position="230"/>
        <end position="255"/>
    </location>
</feature>
<keyword evidence="3" id="KW-0456">Lyase</keyword>
<evidence type="ECO:0000256" key="5">
    <source>
        <dbReference type="HAMAP-Rule" id="MF_03040"/>
    </source>
</evidence>
<keyword evidence="8" id="KW-1185">Reference proteome</keyword>
<keyword evidence="1 5" id="KW-0540">Nuclease</keyword>
<keyword evidence="2 5" id="KW-0378">Hydrolase</keyword>
<evidence type="ECO:0000256" key="4">
    <source>
        <dbReference type="ARBA" id="ARBA00023242"/>
    </source>
</evidence>
<organism evidence="7 8">
    <name type="scientific">Somion occarium</name>
    <dbReference type="NCBI Taxonomy" id="3059160"/>
    <lineage>
        <taxon>Eukaryota</taxon>
        <taxon>Fungi</taxon>
        <taxon>Dikarya</taxon>
        <taxon>Basidiomycota</taxon>
        <taxon>Agaricomycotina</taxon>
        <taxon>Agaricomycetes</taxon>
        <taxon>Polyporales</taxon>
        <taxon>Cerrenaceae</taxon>
        <taxon>Somion</taxon>
    </lineage>
</organism>
<keyword evidence="4 5" id="KW-0539">Nucleus</keyword>
<comment type="subcellular location">
    <subcellularLocation>
        <location evidence="5">Nucleus</location>
    </subcellularLocation>
</comment>
<accession>A0ABP1E046</accession>
<dbReference type="Pfam" id="PF09749">
    <property type="entry name" value="HVSL"/>
    <property type="match status" value="1"/>
</dbReference>
<evidence type="ECO:0000256" key="6">
    <source>
        <dbReference type="SAM" id="MobiDB-lite"/>
    </source>
</evidence>
<dbReference type="PANTHER" id="PTHR13522">
    <property type="entry name" value="U6 SNRNA PHOSPHODIESTERASE 1"/>
    <property type="match status" value="1"/>
</dbReference>
<dbReference type="PANTHER" id="PTHR13522:SF3">
    <property type="entry name" value="U6 SNRNA PHOSPHODIESTERASE 1"/>
    <property type="match status" value="1"/>
</dbReference>
<dbReference type="Gene3D" id="3.90.1140.10">
    <property type="entry name" value="Cyclic phosphodiesterase"/>
    <property type="match status" value="1"/>
</dbReference>
<dbReference type="EC" id="3.1.4.-" evidence="5"/>
<protein>
    <recommendedName>
        <fullName evidence="5">U6 snRNA phosphodiesterase</fullName>
        <ecNumber evidence="5">3.1.4.-</ecNumber>
    </recommendedName>
</protein>
<feature type="region of interest" description="Disordered" evidence="6">
    <location>
        <begin position="1"/>
        <end position="53"/>
    </location>
</feature>
<evidence type="ECO:0000313" key="8">
    <source>
        <dbReference type="Proteomes" id="UP001497453"/>
    </source>
</evidence>
<comment type="function">
    <text evidence="5">Phosphodiesterase responsible for the U6 snRNA 3' end processing. Acts as an exoribonuclease (RNase) responsible for trimming the poly(U) tract of the last nucleotides in the pre-U6 snRNA molecule, leading to the formation of mature U6 snRNA.</text>
</comment>